<keyword evidence="3 4" id="KW-0687">Ribonucleoprotein</keyword>
<dbReference type="PANTHER" id="PTHR12934:SF11">
    <property type="entry name" value="LARGE RIBOSOMAL SUBUNIT PROTEIN UL15M"/>
    <property type="match status" value="1"/>
</dbReference>
<evidence type="ECO:0000256" key="3">
    <source>
        <dbReference type="ARBA" id="ARBA00023274"/>
    </source>
</evidence>
<dbReference type="GO" id="GO:0022625">
    <property type="term" value="C:cytosolic large ribosomal subunit"/>
    <property type="evidence" value="ECO:0007669"/>
    <property type="project" value="TreeGrafter"/>
</dbReference>
<dbReference type="InterPro" id="IPR036227">
    <property type="entry name" value="Ribosomal_uL15/eL18_sf"/>
</dbReference>
<dbReference type="InterPro" id="IPR005749">
    <property type="entry name" value="Ribosomal_uL15_bac-type"/>
</dbReference>
<evidence type="ECO:0000256" key="5">
    <source>
        <dbReference type="RuleBase" id="RU003888"/>
    </source>
</evidence>
<dbReference type="HAMAP" id="MF_01341">
    <property type="entry name" value="Ribosomal_uL15"/>
    <property type="match status" value="1"/>
</dbReference>
<keyword evidence="2 4" id="KW-0689">Ribosomal protein</keyword>
<gene>
    <name evidence="4" type="primary">rplO</name>
    <name evidence="8" type="ORF">DYE49_03560</name>
</gene>
<dbReference type="PANTHER" id="PTHR12934">
    <property type="entry name" value="50S RIBOSOMAL PROTEIN L15"/>
    <property type="match status" value="1"/>
</dbReference>
<dbReference type="Pfam" id="PF00828">
    <property type="entry name" value="Ribosomal_L27A"/>
    <property type="match status" value="1"/>
</dbReference>
<evidence type="ECO:0000259" key="7">
    <source>
        <dbReference type="Pfam" id="PF00828"/>
    </source>
</evidence>
<organism evidence="8 9">
    <name type="scientific">Treponema rectale</name>
    <dbReference type="NCBI Taxonomy" id="744512"/>
    <lineage>
        <taxon>Bacteria</taxon>
        <taxon>Pseudomonadati</taxon>
        <taxon>Spirochaetota</taxon>
        <taxon>Spirochaetia</taxon>
        <taxon>Spirochaetales</taxon>
        <taxon>Treponemataceae</taxon>
        <taxon>Treponema</taxon>
    </lineage>
</organism>
<dbReference type="InterPro" id="IPR021131">
    <property type="entry name" value="Ribosomal_uL15/eL18"/>
</dbReference>
<dbReference type="GO" id="GO:0006412">
    <property type="term" value="P:translation"/>
    <property type="evidence" value="ECO:0007669"/>
    <property type="project" value="UniProtKB-UniRule"/>
</dbReference>
<keyword evidence="4" id="KW-0694">RNA-binding</keyword>
<dbReference type="Gene3D" id="3.100.10.10">
    <property type="match status" value="1"/>
</dbReference>
<dbReference type="GO" id="GO:0019843">
    <property type="term" value="F:rRNA binding"/>
    <property type="evidence" value="ECO:0007669"/>
    <property type="project" value="UniProtKB-UniRule"/>
</dbReference>
<feature type="domain" description="Large ribosomal subunit protein uL15/eL18" evidence="7">
    <location>
        <begin position="77"/>
        <end position="142"/>
    </location>
</feature>
<evidence type="ECO:0000256" key="6">
    <source>
        <dbReference type="SAM" id="MobiDB-lite"/>
    </source>
</evidence>
<comment type="similarity">
    <text evidence="1 4 5">Belongs to the universal ribosomal protein uL15 family.</text>
</comment>
<dbReference type="Proteomes" id="UP000593591">
    <property type="component" value="Chromosome"/>
</dbReference>
<dbReference type="PROSITE" id="PS00475">
    <property type="entry name" value="RIBOSOMAL_L15"/>
    <property type="match status" value="1"/>
</dbReference>
<dbReference type="EMBL" id="CP031517">
    <property type="protein sequence ID" value="QOS39583.1"/>
    <property type="molecule type" value="Genomic_DNA"/>
</dbReference>
<protein>
    <recommendedName>
        <fullName evidence="4">Large ribosomal subunit protein uL15</fullName>
    </recommendedName>
</protein>
<reference evidence="8 9" key="1">
    <citation type="submission" date="2018-08" db="EMBL/GenBank/DDBJ databases">
        <title>The first complete genome of Treponema rectale (CHPAT), a commensal spirochete of the bovine rectum.</title>
        <authorList>
            <person name="Staton G.J."/>
            <person name="Clegg S.R."/>
            <person name="Carter S.D."/>
            <person name="Radford A.D."/>
            <person name="Darby A."/>
            <person name="Hall N."/>
            <person name="Birtles R.J."/>
            <person name="Evans N.J."/>
        </authorList>
    </citation>
    <scope>NUCLEOTIDE SEQUENCE [LARGE SCALE GENOMIC DNA]</scope>
    <source>
        <strain evidence="8 9">CHPA</strain>
    </source>
</reference>
<evidence type="ECO:0000313" key="8">
    <source>
        <dbReference type="EMBL" id="QOS39583.1"/>
    </source>
</evidence>
<evidence type="ECO:0000256" key="1">
    <source>
        <dbReference type="ARBA" id="ARBA00007320"/>
    </source>
</evidence>
<dbReference type="NCBIfam" id="TIGR01071">
    <property type="entry name" value="rplO_bact"/>
    <property type="match status" value="1"/>
</dbReference>
<keyword evidence="4" id="KW-0699">rRNA-binding</keyword>
<evidence type="ECO:0000256" key="2">
    <source>
        <dbReference type="ARBA" id="ARBA00022980"/>
    </source>
</evidence>
<evidence type="ECO:0000313" key="9">
    <source>
        <dbReference type="Proteomes" id="UP000593591"/>
    </source>
</evidence>
<dbReference type="AlphaFoldDB" id="A0A7M1XJA0"/>
<feature type="region of interest" description="Disordered" evidence="6">
    <location>
        <begin position="15"/>
        <end position="45"/>
    </location>
</feature>
<evidence type="ECO:0000256" key="4">
    <source>
        <dbReference type="HAMAP-Rule" id="MF_01341"/>
    </source>
</evidence>
<dbReference type="KEGG" id="trc:DYE49_03560"/>
<sequence length="173" mass="18566">MELNNLKIANGSRHLPKRVGRGLGSGMGKTSTRGQKGQGARQGRKVPIGFEGGQLPLYRRVPKHGFTNYGRVEYTIVKLSDLEACFADGAVVNAGALVFAGLLRNLNLPVKVLGNGELTKKLNVTVQAFTKSAKEAIEKVGGIAATESLKEARINFYKSLANLGEEQTEIEGK</sequence>
<dbReference type="GO" id="GO:0003735">
    <property type="term" value="F:structural constituent of ribosome"/>
    <property type="evidence" value="ECO:0007669"/>
    <property type="project" value="InterPro"/>
</dbReference>
<dbReference type="SUPFAM" id="SSF52080">
    <property type="entry name" value="Ribosomal proteins L15p and L18e"/>
    <property type="match status" value="1"/>
</dbReference>
<dbReference type="InterPro" id="IPR030878">
    <property type="entry name" value="Ribosomal_uL15"/>
</dbReference>
<dbReference type="InterPro" id="IPR001196">
    <property type="entry name" value="Ribosomal_uL15_CS"/>
</dbReference>
<name>A0A7M1XJA0_9SPIR</name>
<accession>A0A7M1XJA0</accession>
<comment type="subunit">
    <text evidence="4">Part of the 50S ribosomal subunit.</text>
</comment>
<comment type="function">
    <text evidence="4">Binds to the 23S rRNA.</text>
</comment>
<proteinExistence type="inferred from homology"/>